<proteinExistence type="predicted"/>
<accession>A0A1R0X2W9</accession>
<sequence>MSCDKIIVMENKHVLYVIYHEGNPAYTGYDGQHAYDSKGGANISIARMAKRAVQVARGWHSPPISSAELKALVDVEKKKYTIETYCKVEVSSDVAV</sequence>
<comment type="caution">
    <text evidence="1">The sequence shown here is derived from an EMBL/GenBank/DDBJ whole genome shotgun (WGS) entry which is preliminary data.</text>
</comment>
<protein>
    <submittedName>
        <fullName evidence="1">Uncharacterized protein</fullName>
    </submittedName>
</protein>
<evidence type="ECO:0000313" key="2">
    <source>
        <dbReference type="Proteomes" id="UP000187465"/>
    </source>
</evidence>
<dbReference type="Proteomes" id="UP000187465">
    <property type="component" value="Unassembled WGS sequence"/>
</dbReference>
<dbReference type="RefSeq" id="WP_036678993.1">
    <property type="nucleotide sequence ID" value="NZ_MKQP01000036.1"/>
</dbReference>
<organism evidence="1 2">
    <name type="scientific">Paenibacillus odorifer</name>
    <dbReference type="NCBI Taxonomy" id="189426"/>
    <lineage>
        <taxon>Bacteria</taxon>
        <taxon>Bacillati</taxon>
        <taxon>Bacillota</taxon>
        <taxon>Bacilli</taxon>
        <taxon>Bacillales</taxon>
        <taxon>Paenibacillaceae</taxon>
        <taxon>Paenibacillus</taxon>
    </lineage>
</organism>
<dbReference type="EMBL" id="MKQP01000036">
    <property type="protein sequence ID" value="OMD27446.1"/>
    <property type="molecule type" value="Genomic_DNA"/>
</dbReference>
<evidence type="ECO:0000313" key="1">
    <source>
        <dbReference type="EMBL" id="OMD27446.1"/>
    </source>
</evidence>
<reference evidence="1 2" key="1">
    <citation type="submission" date="2016-10" db="EMBL/GenBank/DDBJ databases">
        <title>Paenibacillus species isolates.</title>
        <authorList>
            <person name="Beno S.M."/>
        </authorList>
    </citation>
    <scope>NUCLEOTIDE SEQUENCE [LARGE SCALE GENOMIC DNA]</scope>
    <source>
        <strain evidence="1 2">FSL H7-0604</strain>
    </source>
</reference>
<gene>
    <name evidence="1" type="ORF">BJP51_24945</name>
</gene>
<name>A0A1R0X2W9_9BACL</name>
<dbReference type="AlphaFoldDB" id="A0A1R0X2W9"/>